<dbReference type="SMART" id="SM00184">
    <property type="entry name" value="RING"/>
    <property type="match status" value="1"/>
</dbReference>
<evidence type="ECO:0000259" key="6">
    <source>
        <dbReference type="PROSITE" id="PS50089"/>
    </source>
</evidence>
<name>A0A2C9JNG0_BIOGL</name>
<keyword evidence="1 3" id="KW-0863">Zinc-finger</keyword>
<dbReference type="EnsemblMetazoa" id="BGLB005286-RB">
    <property type="protein sequence ID" value="BGLB005286-PB"/>
    <property type="gene ID" value="BGLB005286"/>
</dbReference>
<feature type="domain" description="RING-type" evidence="6">
    <location>
        <begin position="5"/>
        <end position="48"/>
    </location>
</feature>
<dbReference type="Gene3D" id="3.30.40.10">
    <property type="entry name" value="Zinc/RING finger domain, C3HC4 (zinc finger)"/>
    <property type="match status" value="1"/>
</dbReference>
<dbReference type="GO" id="GO:0016567">
    <property type="term" value="P:protein ubiquitination"/>
    <property type="evidence" value="ECO:0007669"/>
    <property type="project" value="TreeGrafter"/>
</dbReference>
<reference evidence="7" key="1">
    <citation type="submission" date="2020-05" db="UniProtKB">
        <authorList>
            <consortium name="EnsemblMetazoa"/>
        </authorList>
    </citation>
    <scope>IDENTIFICATION</scope>
    <source>
        <strain evidence="7">BB02</strain>
    </source>
</reference>
<feature type="coiled-coil region" evidence="4">
    <location>
        <begin position="235"/>
        <end position="276"/>
    </location>
</feature>
<accession>A0A2C9JNG0</accession>
<dbReference type="InterPro" id="IPR001841">
    <property type="entry name" value="Znf_RING"/>
</dbReference>
<dbReference type="PANTHER" id="PTHR46569">
    <property type="entry name" value="E3 UBIQUITIN-PROTEIN LIGASE TRAIP"/>
    <property type="match status" value="1"/>
</dbReference>
<dbReference type="GO" id="GO:0090734">
    <property type="term" value="C:site of DNA damage"/>
    <property type="evidence" value="ECO:0007669"/>
    <property type="project" value="TreeGrafter"/>
</dbReference>
<keyword evidence="2" id="KW-0862">Zinc</keyword>
<dbReference type="PANTHER" id="PTHR46569:SF1">
    <property type="entry name" value="E3 UBIQUITIN-PROTEIN LIGASE RFWD3-RELATED"/>
    <property type="match status" value="1"/>
</dbReference>
<evidence type="ECO:0000256" key="3">
    <source>
        <dbReference type="PROSITE-ProRule" id="PRU00175"/>
    </source>
</evidence>
<evidence type="ECO:0000256" key="1">
    <source>
        <dbReference type="ARBA" id="ARBA00022771"/>
    </source>
</evidence>
<keyword evidence="4" id="KW-0175">Coiled coil</keyword>
<feature type="coiled-coil region" evidence="4">
    <location>
        <begin position="74"/>
        <end position="136"/>
    </location>
</feature>
<dbReference type="Pfam" id="PF13639">
    <property type="entry name" value="zf-RING_2"/>
    <property type="match status" value="1"/>
</dbReference>
<feature type="region of interest" description="Disordered" evidence="5">
    <location>
        <begin position="294"/>
        <end position="345"/>
    </location>
</feature>
<dbReference type="GO" id="GO:0031297">
    <property type="term" value="P:replication fork processing"/>
    <property type="evidence" value="ECO:0007669"/>
    <property type="project" value="TreeGrafter"/>
</dbReference>
<keyword evidence="1 3" id="KW-0479">Metal-binding</keyword>
<sequence>MRAQCCICSDLFENSPSVNIAAAPCGHTFHEACLMRWMENSSTCPSCRTPVKRNLIIKRLFFDSADDHTQDDDTDRLLNQLGNLRAQLSEKEKKESELKESRDLYRHQLSASESLCAELTTKLNQKHDQIDMLQKTLAYTQKENAAYLEEMKEFHKTRKKLLDLETIDSMLKGCDPEIRDIVRQYNDGGESSVKTLASMLTVLRQEYNKVLSDKKGLLTKVSTLQKKVGHYHAAAKSYREKELELKAELEKAYESLTKSEKENNEKRRKLVHLRNALRYNKTEGSQSFHQALNEDSPNVAFTPPPSASSDDLDLTPPQVPEIPQSPDLFDSPASPPPSHRTGDFETPKLKFFKVPTAKEKFQAAKKAKIENEDAPKIPSTFYSIMQKKVTGVSNSRAHVPSVITRGYDGFGGSTNFVQPLGPPKSQIQKKLHCVKLKKAHSGPPKLLNNQRLLKDCVQNVPMSLSLGATIDNETSTSKESSCCTSLPGKEQVKAKSGFLYNKMSFTSSRHILSSVPKLTSDNDIIDLT</sequence>
<dbReference type="GO" id="GO:0008270">
    <property type="term" value="F:zinc ion binding"/>
    <property type="evidence" value="ECO:0007669"/>
    <property type="project" value="UniProtKB-KW"/>
</dbReference>
<dbReference type="STRING" id="6526.A0A2C9JNG0"/>
<proteinExistence type="predicted"/>
<dbReference type="VEuPathDB" id="VectorBase:BGLAX_045115"/>
<dbReference type="GO" id="GO:0005634">
    <property type="term" value="C:nucleus"/>
    <property type="evidence" value="ECO:0007669"/>
    <property type="project" value="TreeGrafter"/>
</dbReference>
<dbReference type="OrthoDB" id="8062037at2759"/>
<dbReference type="GO" id="GO:0061630">
    <property type="term" value="F:ubiquitin protein ligase activity"/>
    <property type="evidence" value="ECO:0007669"/>
    <property type="project" value="TreeGrafter"/>
</dbReference>
<dbReference type="InterPro" id="IPR052639">
    <property type="entry name" value="TRAIP_ubiq-protein_ligase"/>
</dbReference>
<organism evidence="7 8">
    <name type="scientific">Biomphalaria glabrata</name>
    <name type="common">Bloodfluke planorb</name>
    <name type="synonym">Freshwater snail</name>
    <dbReference type="NCBI Taxonomy" id="6526"/>
    <lineage>
        <taxon>Eukaryota</taxon>
        <taxon>Metazoa</taxon>
        <taxon>Spiralia</taxon>
        <taxon>Lophotrochozoa</taxon>
        <taxon>Mollusca</taxon>
        <taxon>Gastropoda</taxon>
        <taxon>Heterobranchia</taxon>
        <taxon>Euthyneura</taxon>
        <taxon>Panpulmonata</taxon>
        <taxon>Hygrophila</taxon>
        <taxon>Lymnaeoidea</taxon>
        <taxon>Planorbidae</taxon>
        <taxon>Biomphalaria</taxon>
    </lineage>
</organism>
<evidence type="ECO:0000256" key="4">
    <source>
        <dbReference type="SAM" id="Coils"/>
    </source>
</evidence>
<dbReference type="SUPFAM" id="SSF57850">
    <property type="entry name" value="RING/U-box"/>
    <property type="match status" value="1"/>
</dbReference>
<protein>
    <recommendedName>
        <fullName evidence="6">RING-type domain-containing protein</fullName>
    </recommendedName>
</protein>
<dbReference type="Proteomes" id="UP000076420">
    <property type="component" value="Unassembled WGS sequence"/>
</dbReference>
<evidence type="ECO:0000256" key="2">
    <source>
        <dbReference type="ARBA" id="ARBA00022833"/>
    </source>
</evidence>
<dbReference type="KEGG" id="bgt:106061187"/>
<evidence type="ECO:0000313" key="8">
    <source>
        <dbReference type="Proteomes" id="UP000076420"/>
    </source>
</evidence>
<dbReference type="RefSeq" id="XP_013074722.2">
    <property type="nucleotide sequence ID" value="XM_013219268.2"/>
</dbReference>
<dbReference type="InterPro" id="IPR013083">
    <property type="entry name" value="Znf_RING/FYVE/PHD"/>
</dbReference>
<evidence type="ECO:0000256" key="5">
    <source>
        <dbReference type="SAM" id="MobiDB-lite"/>
    </source>
</evidence>
<evidence type="ECO:0000313" key="7">
    <source>
        <dbReference type="EnsemblMetazoa" id="BGLB005286-PB"/>
    </source>
</evidence>
<gene>
    <name evidence="7" type="primary">106061187</name>
</gene>
<dbReference type="AlphaFoldDB" id="A0A2C9JNG0"/>
<dbReference type="PROSITE" id="PS50089">
    <property type="entry name" value="ZF_RING_2"/>
    <property type="match status" value="1"/>
</dbReference>
<dbReference type="VEuPathDB" id="VectorBase:BGLB005286"/>